<dbReference type="GO" id="GO:0003677">
    <property type="term" value="F:DNA binding"/>
    <property type="evidence" value="ECO:0007669"/>
    <property type="project" value="InterPro"/>
</dbReference>
<accession>A0A3A0VE21</accession>
<dbReference type="Pfam" id="PF01076">
    <property type="entry name" value="Mob_Pre"/>
    <property type="match status" value="1"/>
</dbReference>
<evidence type="ECO:0000256" key="5">
    <source>
        <dbReference type="SAM" id="Coils"/>
    </source>
</evidence>
<dbReference type="Gene3D" id="3.30.930.30">
    <property type="match status" value="1"/>
</dbReference>
<name>A0A3A0VE21_STAGA</name>
<dbReference type="Proteomes" id="UP000265541">
    <property type="component" value="Unassembled WGS sequence"/>
</dbReference>
<gene>
    <name evidence="7" type="ORF">BUZ14_13225</name>
</gene>
<feature type="coiled-coil region" evidence="5">
    <location>
        <begin position="395"/>
        <end position="433"/>
    </location>
</feature>
<comment type="caution">
    <text evidence="7">The sequence shown here is derived from an EMBL/GenBank/DDBJ whole genome shotgun (WGS) entry which is preliminary data.</text>
</comment>
<comment type="function">
    <text evidence="1">The interaction of the RSA site and the PRE protein may not only serves a function in plasmid maintenance, but may also contributes to the distribution of small antibiotic resistance plasmids among Gram-positive bacteria.</text>
</comment>
<sequence>MSYSIIRVAKVKAKTNTTGIQKHVQRENKNYENLDIDLEQSHLNYDLVNDNPINYNLKIDKKIEENYTGKRKIRSDAVKHIDGIITSDKEFFQLKSEKKIKEFFEDSKQFLEDEYGKDNLLYAAVHMDEKTPHMHYGVVPITTDGRLSAKDVVGNKKALTEFQDRFNQYMNDKGYNLERGESKHKTERKHQEVEQYKSETKYHESSRNQAYHITEFVNDRLKRKEEYNKKLDEKIEIENEKYKQIQREMEDLRHLKIPKLKQVAKDLNEKNINESEILEDKKQEKVNLTKTISSIQVDIDKIKAEKDEYKLLRDQIRDDKEKQEEEYQSLMNILNEPVNDQYEHEYKKTSLFAKEKEATGKVILPEDDYKTLKKQAALSKRLEPEYKRVKSGEERQEDKSKIESLEKENRVIKKNYNKLSKSKNQVVEEKEQEEYQHILTKKIVNHGCKFIKNTVGEKAYQKGLTAVDNTIKPEYRKSFRMLASVDENDKQMFESKDVEHERQINQKRFEKQISESKQRDKGFDLD</sequence>
<evidence type="ECO:0000256" key="1">
    <source>
        <dbReference type="ARBA" id="ARBA00002445"/>
    </source>
</evidence>
<evidence type="ECO:0000313" key="8">
    <source>
        <dbReference type="Proteomes" id="UP000265541"/>
    </source>
</evidence>
<proteinExistence type="inferred from homology"/>
<dbReference type="EMBL" id="QYJN01000015">
    <property type="protein sequence ID" value="RIP31965.1"/>
    <property type="molecule type" value="Genomic_DNA"/>
</dbReference>
<feature type="region of interest" description="Disordered" evidence="6">
    <location>
        <begin position="179"/>
        <end position="205"/>
    </location>
</feature>
<dbReference type="NCBIfam" id="NF041497">
    <property type="entry name" value="MobV"/>
    <property type="match status" value="1"/>
</dbReference>
<reference evidence="7 8" key="1">
    <citation type="journal article" date="2016" name="Front. Microbiol.">
        <title>Comprehensive Phylogenetic Analysis of Bovine Non-aureus Staphylococci Species Based on Whole-Genome Sequencing.</title>
        <authorList>
            <person name="Naushad S."/>
            <person name="Barkema H.W."/>
            <person name="Luby C."/>
            <person name="Condas L.A."/>
            <person name="Nobrega D.B."/>
            <person name="Carson D.A."/>
            <person name="De Buck J."/>
        </authorList>
    </citation>
    <scope>NUCLEOTIDE SEQUENCE [LARGE SCALE GENOMIC DNA]</scope>
    <source>
        <strain evidence="7 8">SNUC 4781</strain>
    </source>
</reference>
<evidence type="ECO:0000256" key="4">
    <source>
        <dbReference type="ARBA" id="ARBA00031709"/>
    </source>
</evidence>
<feature type="non-terminal residue" evidence="7">
    <location>
        <position position="526"/>
    </location>
</feature>
<dbReference type="OrthoDB" id="9800759at2"/>
<feature type="coiled-coil region" evidence="5">
    <location>
        <begin position="221"/>
        <end position="333"/>
    </location>
</feature>
<dbReference type="GO" id="GO:0006310">
    <property type="term" value="P:DNA recombination"/>
    <property type="evidence" value="ECO:0007669"/>
    <property type="project" value="InterPro"/>
</dbReference>
<protein>
    <recommendedName>
        <fullName evidence="4">Mobilization protein</fullName>
    </recommendedName>
    <alternativeName>
        <fullName evidence="3">Plasmid recombinase</fullName>
    </alternativeName>
</protein>
<dbReference type="AlphaFoldDB" id="A0A3A0VE21"/>
<feature type="region of interest" description="Disordered" evidence="6">
    <location>
        <begin position="492"/>
        <end position="526"/>
    </location>
</feature>
<evidence type="ECO:0000256" key="2">
    <source>
        <dbReference type="ARBA" id="ARBA00010657"/>
    </source>
</evidence>
<keyword evidence="5" id="KW-0175">Coiled coil</keyword>
<dbReference type="CDD" id="cd17242">
    <property type="entry name" value="MobM_relaxase"/>
    <property type="match status" value="1"/>
</dbReference>
<evidence type="ECO:0000256" key="3">
    <source>
        <dbReference type="ARBA" id="ARBA00029953"/>
    </source>
</evidence>
<dbReference type="RefSeq" id="WP_142923883.1">
    <property type="nucleotide sequence ID" value="NZ_QYJN01000015.1"/>
</dbReference>
<dbReference type="InterPro" id="IPR001668">
    <property type="entry name" value="Mob_Pre"/>
</dbReference>
<evidence type="ECO:0000313" key="7">
    <source>
        <dbReference type="EMBL" id="RIP31965.1"/>
    </source>
</evidence>
<organism evidence="7 8">
    <name type="scientific">Staphylococcus gallinarum</name>
    <dbReference type="NCBI Taxonomy" id="1293"/>
    <lineage>
        <taxon>Bacteria</taxon>
        <taxon>Bacillati</taxon>
        <taxon>Bacillota</taxon>
        <taxon>Bacilli</taxon>
        <taxon>Bacillales</taxon>
        <taxon>Staphylococcaceae</taxon>
        <taxon>Staphylococcus</taxon>
    </lineage>
</organism>
<evidence type="ECO:0000256" key="6">
    <source>
        <dbReference type="SAM" id="MobiDB-lite"/>
    </source>
</evidence>
<comment type="similarity">
    <text evidence="2">Belongs to the plasmid mobilization pre family.</text>
</comment>